<comment type="subcellular location">
    <subcellularLocation>
        <location evidence="1">Cell membrane</location>
        <topology evidence="1">Multi-pass membrane protein</topology>
    </subcellularLocation>
</comment>
<evidence type="ECO:0000256" key="5">
    <source>
        <dbReference type="ARBA" id="ARBA00023136"/>
    </source>
</evidence>
<keyword evidence="3 6" id="KW-0812">Transmembrane</keyword>
<keyword evidence="9" id="KW-1185">Reference proteome</keyword>
<keyword evidence="5 6" id="KW-0472">Membrane</keyword>
<dbReference type="Proteomes" id="UP001235840">
    <property type="component" value="Unassembled WGS sequence"/>
</dbReference>
<evidence type="ECO:0000256" key="4">
    <source>
        <dbReference type="ARBA" id="ARBA00022989"/>
    </source>
</evidence>
<comment type="caution">
    <text evidence="8">The sequence shown here is derived from an EMBL/GenBank/DDBJ whole genome shotgun (WGS) entry which is preliminary data.</text>
</comment>
<dbReference type="InterPro" id="IPR051449">
    <property type="entry name" value="ABC-2_transporter_component"/>
</dbReference>
<dbReference type="PANTHER" id="PTHR30294">
    <property type="entry name" value="MEMBRANE COMPONENT OF ABC TRANSPORTER YHHJ-RELATED"/>
    <property type="match status" value="1"/>
</dbReference>
<evidence type="ECO:0000256" key="3">
    <source>
        <dbReference type="ARBA" id="ARBA00022692"/>
    </source>
</evidence>
<evidence type="ECO:0000313" key="9">
    <source>
        <dbReference type="Proteomes" id="UP001235840"/>
    </source>
</evidence>
<keyword evidence="2" id="KW-1003">Cell membrane</keyword>
<feature type="transmembrane region" description="Helical" evidence="6">
    <location>
        <begin position="229"/>
        <end position="248"/>
    </location>
</feature>
<feature type="transmembrane region" description="Helical" evidence="6">
    <location>
        <begin position="194"/>
        <end position="217"/>
    </location>
</feature>
<evidence type="ECO:0000256" key="1">
    <source>
        <dbReference type="ARBA" id="ARBA00004651"/>
    </source>
</evidence>
<dbReference type="Pfam" id="PF12698">
    <property type="entry name" value="ABC2_membrane_3"/>
    <property type="match status" value="1"/>
</dbReference>
<dbReference type="EMBL" id="JAUSTY010000002">
    <property type="protein sequence ID" value="MDQ0164724.1"/>
    <property type="molecule type" value="Genomic_DNA"/>
</dbReference>
<proteinExistence type="predicted"/>
<evidence type="ECO:0000256" key="6">
    <source>
        <dbReference type="SAM" id="Phobius"/>
    </source>
</evidence>
<name>A0ABT9VUR2_9BACI</name>
<evidence type="ECO:0000256" key="2">
    <source>
        <dbReference type="ARBA" id="ARBA00022475"/>
    </source>
</evidence>
<accession>A0ABT9VUR2</accession>
<protein>
    <submittedName>
        <fullName evidence="8">ABC-2 type transport system permease protein</fullName>
    </submittedName>
</protein>
<dbReference type="PANTHER" id="PTHR30294:SF29">
    <property type="entry name" value="MULTIDRUG ABC TRANSPORTER PERMEASE YBHS-RELATED"/>
    <property type="match status" value="1"/>
</dbReference>
<feature type="transmembrane region" description="Helical" evidence="6">
    <location>
        <begin position="160"/>
        <end position="182"/>
    </location>
</feature>
<evidence type="ECO:0000259" key="7">
    <source>
        <dbReference type="Pfam" id="PF12698"/>
    </source>
</evidence>
<feature type="domain" description="ABC-2 type transporter transmembrane" evidence="7">
    <location>
        <begin position="2"/>
        <end position="302"/>
    </location>
</feature>
<dbReference type="Gene3D" id="3.40.1710.10">
    <property type="entry name" value="abc type-2 transporter like domain"/>
    <property type="match status" value="1"/>
</dbReference>
<dbReference type="InterPro" id="IPR013525">
    <property type="entry name" value="ABC2_TM"/>
</dbReference>
<feature type="transmembrane region" description="Helical" evidence="6">
    <location>
        <begin position="287"/>
        <end position="305"/>
    </location>
</feature>
<keyword evidence="4 6" id="KW-1133">Transmembrane helix</keyword>
<gene>
    <name evidence="8" type="ORF">J2S11_000624</name>
</gene>
<feature type="transmembrane region" description="Helical" evidence="6">
    <location>
        <begin position="110"/>
        <end position="130"/>
    </location>
</feature>
<evidence type="ECO:0000313" key="8">
    <source>
        <dbReference type="EMBL" id="MDQ0164724.1"/>
    </source>
</evidence>
<reference evidence="8 9" key="1">
    <citation type="submission" date="2023-07" db="EMBL/GenBank/DDBJ databases">
        <title>Genomic Encyclopedia of Type Strains, Phase IV (KMG-IV): sequencing the most valuable type-strain genomes for metagenomic binning, comparative biology and taxonomic classification.</title>
        <authorList>
            <person name="Goeker M."/>
        </authorList>
    </citation>
    <scope>NUCLEOTIDE SEQUENCE [LARGE SCALE GENOMIC DNA]</scope>
    <source>
        <strain evidence="8 9">DSM 12751</strain>
    </source>
</reference>
<sequence>MNRSDALEALEEGEIQAILTIPEHFTSTVLNKLFLNEGTTPPLTLIAENSSAMSIDILQDIIEIFMRAINFQTVLSQSMNEGAASLEQLNAQLPKGGIETIYNVEQVSSFQYFTFAMSVLFVLFAGGVAAERANTEKRERVFERILLTGSKPLRFLGAKLGSTFVIAMLQLVVLFILCHFIFQLFPGRTFQFWIGLGVILAALSLCVGAIGALLTSLNFRMQSPDASRLFNSILVTIMALAGGSFGPMSILPNWITVIGEWTPNGLSLSMLMLWIQSESFSDLIGPLLKLLSISLILLLVGLRIFPQRRQG</sequence>
<organism evidence="8 9">
    <name type="scientific">Caldalkalibacillus horti</name>
    <dbReference type="NCBI Taxonomy" id="77523"/>
    <lineage>
        <taxon>Bacteria</taxon>
        <taxon>Bacillati</taxon>
        <taxon>Bacillota</taxon>
        <taxon>Bacilli</taxon>
        <taxon>Bacillales</taxon>
        <taxon>Bacillaceae</taxon>
        <taxon>Caldalkalibacillus</taxon>
    </lineage>
</organism>